<name>A0A0M3QF31_9BACT</name>
<evidence type="ECO:0000256" key="2">
    <source>
        <dbReference type="ARBA" id="ARBA00022448"/>
    </source>
</evidence>
<evidence type="ECO:0000313" key="7">
    <source>
        <dbReference type="EMBL" id="ALC15509.1"/>
    </source>
</evidence>
<dbReference type="Proteomes" id="UP000057158">
    <property type="component" value="Chromosome"/>
</dbReference>
<dbReference type="PANTHER" id="PTHR28384:SF1">
    <property type="entry name" value="PROGRESSIVE ANKYLOSIS PROTEIN HOMOLOG"/>
    <property type="match status" value="1"/>
</dbReference>
<feature type="transmembrane region" description="Helical" evidence="6">
    <location>
        <begin position="83"/>
        <end position="108"/>
    </location>
</feature>
<keyword evidence="8" id="KW-1185">Reference proteome</keyword>
<dbReference type="PATRIC" id="fig|1603606.3.peg.788"/>
<feature type="transmembrane region" description="Helical" evidence="6">
    <location>
        <begin position="395"/>
        <end position="418"/>
    </location>
</feature>
<dbReference type="InterPro" id="IPR009887">
    <property type="entry name" value="ANKH"/>
</dbReference>
<keyword evidence="3 6" id="KW-0812">Transmembrane</keyword>
<feature type="transmembrane region" description="Helical" evidence="6">
    <location>
        <begin position="337"/>
        <end position="358"/>
    </location>
</feature>
<feature type="transmembrane region" description="Helical" evidence="6">
    <location>
        <begin position="12"/>
        <end position="37"/>
    </location>
</feature>
<evidence type="ECO:0000256" key="6">
    <source>
        <dbReference type="SAM" id="Phobius"/>
    </source>
</evidence>
<feature type="transmembrane region" description="Helical" evidence="6">
    <location>
        <begin position="128"/>
        <end position="146"/>
    </location>
</feature>
<dbReference type="STRING" id="1603606.DSOUD_0721"/>
<dbReference type="KEGG" id="des:DSOUD_0721"/>
<evidence type="ECO:0000256" key="5">
    <source>
        <dbReference type="ARBA" id="ARBA00023136"/>
    </source>
</evidence>
<proteinExistence type="predicted"/>
<feature type="transmembrane region" description="Helical" evidence="6">
    <location>
        <begin position="228"/>
        <end position="250"/>
    </location>
</feature>
<keyword evidence="4 6" id="KW-1133">Transmembrane helix</keyword>
<dbReference type="AlphaFoldDB" id="A0A0M3QF31"/>
<evidence type="ECO:0000256" key="3">
    <source>
        <dbReference type="ARBA" id="ARBA00022692"/>
    </source>
</evidence>
<dbReference type="EMBL" id="CP010802">
    <property type="protein sequence ID" value="ALC15509.1"/>
    <property type="molecule type" value="Genomic_DNA"/>
</dbReference>
<reference evidence="7 8" key="1">
    <citation type="submission" date="2015-07" db="EMBL/GenBank/DDBJ databases">
        <title>Isolation and Genomic Characterization of a Novel Halophilic Metal-Reducing Deltaproteobacterium from the Deep Subsurface.</title>
        <authorList>
            <person name="Badalamenti J.P."/>
            <person name="Summers Z.M."/>
            <person name="Gralnick J.A."/>
            <person name="Bond D.R."/>
        </authorList>
    </citation>
    <scope>NUCLEOTIDE SEQUENCE [LARGE SCALE GENOMIC DNA]</scope>
    <source>
        <strain evidence="7 8">WTL</strain>
    </source>
</reference>
<dbReference type="GO" id="GO:0005315">
    <property type="term" value="F:phosphate transmembrane transporter activity"/>
    <property type="evidence" value="ECO:0007669"/>
    <property type="project" value="InterPro"/>
</dbReference>
<feature type="transmembrane region" description="Helical" evidence="6">
    <location>
        <begin position="370"/>
        <end position="389"/>
    </location>
</feature>
<dbReference type="Pfam" id="PF07260">
    <property type="entry name" value="ANKH"/>
    <property type="match status" value="1"/>
</dbReference>
<protein>
    <submittedName>
        <fullName evidence="7">Na+-driven multidrug efflux pump</fullName>
    </submittedName>
</protein>
<evidence type="ECO:0000313" key="8">
    <source>
        <dbReference type="Proteomes" id="UP000057158"/>
    </source>
</evidence>
<organism evidence="7 8">
    <name type="scientific">Desulfuromonas soudanensis</name>
    <dbReference type="NCBI Taxonomy" id="1603606"/>
    <lineage>
        <taxon>Bacteria</taxon>
        <taxon>Pseudomonadati</taxon>
        <taxon>Thermodesulfobacteriota</taxon>
        <taxon>Desulfuromonadia</taxon>
        <taxon>Desulfuromonadales</taxon>
        <taxon>Desulfuromonadaceae</taxon>
        <taxon>Desulfuromonas</taxon>
    </lineage>
</organism>
<dbReference type="PANTHER" id="PTHR28384">
    <property type="entry name" value="PROGRESSIVE ANKYLOSIS PROTEIN HOMOLOG"/>
    <property type="match status" value="1"/>
</dbReference>
<gene>
    <name evidence="7" type="ORF">DSOUD_0721</name>
</gene>
<accession>A0A0M3QF31</accession>
<feature type="transmembrane region" description="Helical" evidence="6">
    <location>
        <begin position="158"/>
        <end position="176"/>
    </location>
</feature>
<dbReference type="GO" id="GO:0030504">
    <property type="term" value="F:inorganic diphosphate transmembrane transporter activity"/>
    <property type="evidence" value="ECO:0007669"/>
    <property type="project" value="TreeGrafter"/>
</dbReference>
<dbReference type="RefSeq" id="WP_053549708.1">
    <property type="nucleotide sequence ID" value="NZ_CP010802.1"/>
</dbReference>
<dbReference type="GO" id="GO:0035435">
    <property type="term" value="P:phosphate ion transmembrane transport"/>
    <property type="evidence" value="ECO:0007669"/>
    <property type="project" value="InterPro"/>
</dbReference>
<feature type="transmembrane region" description="Helical" evidence="6">
    <location>
        <begin position="188"/>
        <end position="207"/>
    </location>
</feature>
<comment type="subcellular location">
    <subcellularLocation>
        <location evidence="1">Membrane</location>
        <topology evidence="1">Multi-pass membrane protein</topology>
    </subcellularLocation>
</comment>
<dbReference type="GO" id="GO:0005886">
    <property type="term" value="C:plasma membrane"/>
    <property type="evidence" value="ECO:0007669"/>
    <property type="project" value="TreeGrafter"/>
</dbReference>
<evidence type="ECO:0000256" key="4">
    <source>
        <dbReference type="ARBA" id="ARBA00022989"/>
    </source>
</evidence>
<keyword evidence="5 6" id="KW-0472">Membrane</keyword>
<evidence type="ECO:0000256" key="1">
    <source>
        <dbReference type="ARBA" id="ARBA00004141"/>
    </source>
</evidence>
<feature type="transmembrane region" description="Helical" evidence="6">
    <location>
        <begin position="43"/>
        <end position="62"/>
    </location>
</feature>
<sequence length="427" mass="46162">MTDSPTIGQKEISLFFFPLLLNVQLMGVSHSIINAALARQEDFLTALAAFSVAMVLHLFFASPSYQNHTITIAVVRGRRSLRGTVIFVSLVATYVSTMLALIAFTPIGDLVLVRLLGVSGEVAAEARSVIAILVFLPFFTGFRGLFQGLVIRARRTGLVSLATGVRIGALFVFLLLGRPWFSGPALGAFALLTCIAVETAFMGFFALRCHLPLTGCQDEKGTLEILRFAFPLAYSSCLQQAIPLLINAVISRLPDGTLALASFGVIRGFLFLLAGPMRNLQQVYLTLVKNTADARVLASFCRRVGSGMGVLMLLTAYPLNTAVLGRIMGLEETMRTYIALPLAVCAVFPLLYGASNLLRGYFTGSHQTGILGRSTVYKTLYLLGCWGILTLRPLPLPGVAIAIALLISAEICEASYLLGRRRYLPLS</sequence>
<keyword evidence="2" id="KW-0813">Transport</keyword>